<gene>
    <name evidence="1" type="ORF">MUK42_24186</name>
</gene>
<reference evidence="1" key="1">
    <citation type="submission" date="2022-05" db="EMBL/GenBank/DDBJ databases">
        <title>The Musa troglodytarum L. genome provides insights into the mechanism of non-climacteric behaviour and enrichment of carotenoids.</title>
        <authorList>
            <person name="Wang J."/>
        </authorList>
    </citation>
    <scope>NUCLEOTIDE SEQUENCE</scope>
    <source>
        <tissue evidence="1">Leaf</tissue>
    </source>
</reference>
<accession>A0A9E7E8K0</accession>
<evidence type="ECO:0000313" key="1">
    <source>
        <dbReference type="EMBL" id="URD72395.1"/>
    </source>
</evidence>
<dbReference type="AlphaFoldDB" id="A0A9E7E8K0"/>
<dbReference type="Proteomes" id="UP001055439">
    <property type="component" value="Chromosome 1"/>
</dbReference>
<keyword evidence="2" id="KW-1185">Reference proteome</keyword>
<dbReference type="EMBL" id="CP097502">
    <property type="protein sequence ID" value="URD72395.1"/>
    <property type="molecule type" value="Genomic_DNA"/>
</dbReference>
<evidence type="ECO:0000313" key="2">
    <source>
        <dbReference type="Proteomes" id="UP001055439"/>
    </source>
</evidence>
<organism evidence="1 2">
    <name type="scientific">Musa troglodytarum</name>
    <name type="common">fe'i banana</name>
    <dbReference type="NCBI Taxonomy" id="320322"/>
    <lineage>
        <taxon>Eukaryota</taxon>
        <taxon>Viridiplantae</taxon>
        <taxon>Streptophyta</taxon>
        <taxon>Embryophyta</taxon>
        <taxon>Tracheophyta</taxon>
        <taxon>Spermatophyta</taxon>
        <taxon>Magnoliopsida</taxon>
        <taxon>Liliopsida</taxon>
        <taxon>Zingiberales</taxon>
        <taxon>Musaceae</taxon>
        <taxon>Musa</taxon>
    </lineage>
</organism>
<proteinExistence type="predicted"/>
<name>A0A9E7E8K0_9LILI</name>
<protein>
    <submittedName>
        <fullName evidence="1">Uncharacterized protein</fullName>
    </submittedName>
</protein>
<sequence length="33" mass="3982">MIQSIYLPWVLQFIKECKVVMMMQYGLCRCVIN</sequence>